<feature type="transmembrane region" description="Helical" evidence="5">
    <location>
        <begin position="446"/>
        <end position="465"/>
    </location>
</feature>
<feature type="transmembrane region" description="Helical" evidence="5">
    <location>
        <begin position="198"/>
        <end position="217"/>
    </location>
</feature>
<sequence length="687" mass="77795">MRKQILRQIVDVLIGLTFLVPLVVLPSTFIFPFIVPKILLFRSLALFMFAGWLLLIVADSQTYKLRMKSMTVCVFLFFVSLALSTFIGVDWYRSFWDNHERMLGLFTLVHFGIYYLVLTSVYKTWTEWRLLLRIFLLSGILVMFIGFMQVYVSPNLLLNGSSHRVSATLGNAIYYSGFGLFLVFVSVLLILKEKRDSAWFWFYLAGILLGFGGIFWGGTRGTLLGLIAFIAVALFLYILFLRDPAYRTLRQRAMYLMGVGLFIVVALFAFRKTDFVQHLPAVGRLVNTQLTSGTADTRVMAWGVAIEGWKEKPIFGWGPNNYYYAFDQLYRPQFLEHGWGETWFDNAHSAIFNTLAVQGIIGLVLYLSLFIIPITVLWRAYRRGQVDIHIFIMSSAFLVAHFIHNAFVFENPTSYLYFFFTLAFVNSMVTMSPIENGKKIVKGSGMVSSGMAVTLIVVTSILVYATDINPARANTRALSVLQQLRSNPATAITSFPEAAKIPTPHIDDVRNDFSRTVDSFLTQYQTKIPLKDTQALYQLAVEQLKKNVILHPLDIRLYILLAELDRKGSDIMSDPTLVLSSESYLETAHTLSPKRQQVVFALANIKHQLGKNDEAIVLLQQVVEDDPKIAESWWRLALQYAVMGRNDKGLAVMNDAEAQGLTFDDQGQKLKQALMASATATIHATQE</sequence>
<protein>
    <recommendedName>
        <fullName evidence="6">O-antigen ligase-related domain-containing protein</fullName>
    </recommendedName>
</protein>
<feature type="transmembrane region" description="Helical" evidence="5">
    <location>
        <begin position="355"/>
        <end position="378"/>
    </location>
</feature>
<feature type="domain" description="O-antigen ligase-related" evidence="6">
    <location>
        <begin position="206"/>
        <end position="367"/>
    </location>
</feature>
<dbReference type="EMBL" id="PFBY01000014">
    <property type="protein sequence ID" value="PIR76630.1"/>
    <property type="molecule type" value="Genomic_DNA"/>
</dbReference>
<accession>A0A2H0TWT9</accession>
<dbReference type="SUPFAM" id="SSF48452">
    <property type="entry name" value="TPR-like"/>
    <property type="match status" value="1"/>
</dbReference>
<feature type="transmembrane region" description="Helical" evidence="5">
    <location>
        <begin position="223"/>
        <end position="241"/>
    </location>
</feature>
<evidence type="ECO:0000256" key="2">
    <source>
        <dbReference type="ARBA" id="ARBA00022692"/>
    </source>
</evidence>
<dbReference type="InterPro" id="IPR011990">
    <property type="entry name" value="TPR-like_helical_dom_sf"/>
</dbReference>
<dbReference type="PANTHER" id="PTHR37422:SF23">
    <property type="entry name" value="TEICHURONIC ACID BIOSYNTHESIS PROTEIN TUAE"/>
    <property type="match status" value="1"/>
</dbReference>
<dbReference type="Pfam" id="PF04932">
    <property type="entry name" value="Wzy_C"/>
    <property type="match status" value="1"/>
</dbReference>
<proteinExistence type="predicted"/>
<keyword evidence="3 5" id="KW-1133">Transmembrane helix</keyword>
<gene>
    <name evidence="7" type="ORF">COU32_01010</name>
</gene>
<feature type="transmembrane region" description="Helical" evidence="5">
    <location>
        <begin position="12"/>
        <end position="34"/>
    </location>
</feature>
<feature type="transmembrane region" description="Helical" evidence="5">
    <location>
        <begin position="172"/>
        <end position="191"/>
    </location>
</feature>
<dbReference type="InterPro" id="IPR007016">
    <property type="entry name" value="O-antigen_ligase-rel_domated"/>
</dbReference>
<evidence type="ECO:0000313" key="7">
    <source>
        <dbReference type="EMBL" id="PIR76630.1"/>
    </source>
</evidence>
<keyword evidence="4 5" id="KW-0472">Membrane</keyword>
<feature type="transmembrane region" description="Helical" evidence="5">
    <location>
        <begin position="253"/>
        <end position="270"/>
    </location>
</feature>
<dbReference type="Pfam" id="PF14559">
    <property type="entry name" value="TPR_19"/>
    <property type="match status" value="1"/>
</dbReference>
<comment type="subcellular location">
    <subcellularLocation>
        <location evidence="1">Membrane</location>
        <topology evidence="1">Multi-pass membrane protein</topology>
    </subcellularLocation>
</comment>
<dbReference type="PANTHER" id="PTHR37422">
    <property type="entry name" value="TEICHURONIC ACID BIOSYNTHESIS PROTEIN TUAE"/>
    <property type="match status" value="1"/>
</dbReference>
<organism evidence="7 8">
    <name type="scientific">Candidatus Magasanikbacteria bacterium CG10_big_fil_rev_8_21_14_0_10_42_10</name>
    <dbReference type="NCBI Taxonomy" id="1974649"/>
    <lineage>
        <taxon>Bacteria</taxon>
        <taxon>Candidatus Magasanikiibacteriota</taxon>
    </lineage>
</organism>
<comment type="caution">
    <text evidence="7">The sequence shown here is derived from an EMBL/GenBank/DDBJ whole genome shotgun (WGS) entry which is preliminary data.</text>
</comment>
<evidence type="ECO:0000256" key="5">
    <source>
        <dbReference type="SAM" id="Phobius"/>
    </source>
</evidence>
<dbReference type="InterPro" id="IPR051533">
    <property type="entry name" value="WaaL-like"/>
</dbReference>
<evidence type="ECO:0000259" key="6">
    <source>
        <dbReference type="Pfam" id="PF04932"/>
    </source>
</evidence>
<evidence type="ECO:0000256" key="4">
    <source>
        <dbReference type="ARBA" id="ARBA00023136"/>
    </source>
</evidence>
<feature type="transmembrane region" description="Helical" evidence="5">
    <location>
        <begin position="101"/>
        <end position="118"/>
    </location>
</feature>
<feature type="transmembrane region" description="Helical" evidence="5">
    <location>
        <begin position="130"/>
        <end position="152"/>
    </location>
</feature>
<evidence type="ECO:0000256" key="3">
    <source>
        <dbReference type="ARBA" id="ARBA00022989"/>
    </source>
</evidence>
<feature type="transmembrane region" description="Helical" evidence="5">
    <location>
        <begin position="390"/>
        <end position="409"/>
    </location>
</feature>
<dbReference type="GO" id="GO:0016020">
    <property type="term" value="C:membrane"/>
    <property type="evidence" value="ECO:0007669"/>
    <property type="project" value="UniProtKB-SubCell"/>
</dbReference>
<evidence type="ECO:0000313" key="8">
    <source>
        <dbReference type="Proteomes" id="UP000231530"/>
    </source>
</evidence>
<feature type="transmembrane region" description="Helical" evidence="5">
    <location>
        <begin position="70"/>
        <end position="89"/>
    </location>
</feature>
<reference evidence="8" key="1">
    <citation type="submission" date="2017-09" db="EMBL/GenBank/DDBJ databases">
        <title>Depth-based differentiation of microbial function through sediment-hosted aquifers and enrichment of novel symbionts in the deep terrestrial subsurface.</title>
        <authorList>
            <person name="Probst A.J."/>
            <person name="Ladd B."/>
            <person name="Jarett J.K."/>
            <person name="Geller-Mcgrath D.E."/>
            <person name="Sieber C.M.K."/>
            <person name="Emerson J.B."/>
            <person name="Anantharaman K."/>
            <person name="Thomas B.C."/>
            <person name="Malmstrom R."/>
            <person name="Stieglmeier M."/>
            <person name="Klingl A."/>
            <person name="Woyke T."/>
            <person name="Ryan C.M."/>
            <person name="Banfield J.F."/>
        </authorList>
    </citation>
    <scope>NUCLEOTIDE SEQUENCE [LARGE SCALE GENOMIC DNA]</scope>
</reference>
<name>A0A2H0TWT9_9BACT</name>
<keyword evidence="2 5" id="KW-0812">Transmembrane</keyword>
<feature type="transmembrane region" description="Helical" evidence="5">
    <location>
        <begin position="415"/>
        <end position="434"/>
    </location>
</feature>
<dbReference type="Proteomes" id="UP000231530">
    <property type="component" value="Unassembled WGS sequence"/>
</dbReference>
<feature type="transmembrane region" description="Helical" evidence="5">
    <location>
        <begin position="40"/>
        <end position="58"/>
    </location>
</feature>
<dbReference type="Gene3D" id="1.25.40.10">
    <property type="entry name" value="Tetratricopeptide repeat domain"/>
    <property type="match status" value="1"/>
</dbReference>
<evidence type="ECO:0000256" key="1">
    <source>
        <dbReference type="ARBA" id="ARBA00004141"/>
    </source>
</evidence>
<dbReference type="AlphaFoldDB" id="A0A2H0TWT9"/>